<dbReference type="GeneID" id="19142466"/>
<gene>
    <name evidence="2" type="ORF">COCCADRAFT_101973</name>
</gene>
<keyword evidence="3" id="KW-1185">Reference proteome</keyword>
<sequence length="85" mass="9047">PQRQQERPPAPTTPPPPPPPILPPTPFLSSSSSSNTITTIAPSAASHLPALVCLLPSPARPAYILRFTQSLRVLGPPLHNHPRPT</sequence>
<evidence type="ECO:0000256" key="1">
    <source>
        <dbReference type="SAM" id="MobiDB-lite"/>
    </source>
</evidence>
<organism evidence="2 3">
    <name type="scientific">Cochliobolus carbonum (strain 26-R-13)</name>
    <name type="common">Maize leaf spot fungus</name>
    <name type="synonym">Bipolaris zeicola</name>
    <dbReference type="NCBI Taxonomy" id="930089"/>
    <lineage>
        <taxon>Eukaryota</taxon>
        <taxon>Fungi</taxon>
        <taxon>Dikarya</taxon>
        <taxon>Ascomycota</taxon>
        <taxon>Pezizomycotina</taxon>
        <taxon>Dothideomycetes</taxon>
        <taxon>Pleosporomycetidae</taxon>
        <taxon>Pleosporales</taxon>
        <taxon>Pleosporineae</taxon>
        <taxon>Pleosporaceae</taxon>
        <taxon>Bipolaris</taxon>
    </lineage>
</organism>
<evidence type="ECO:0000313" key="2">
    <source>
        <dbReference type="EMBL" id="EUC31181.1"/>
    </source>
</evidence>
<feature type="compositionally biased region" description="Pro residues" evidence="1">
    <location>
        <begin position="8"/>
        <end position="26"/>
    </location>
</feature>
<dbReference type="EMBL" id="KI964672">
    <property type="protein sequence ID" value="EUC31181.1"/>
    <property type="molecule type" value="Genomic_DNA"/>
</dbReference>
<dbReference type="KEGG" id="bze:COCCADRAFT_101973"/>
<accession>W6YIR7</accession>
<feature type="compositionally biased region" description="Low complexity" evidence="1">
    <location>
        <begin position="27"/>
        <end position="36"/>
    </location>
</feature>
<dbReference type="RefSeq" id="XP_007714530.1">
    <property type="nucleotide sequence ID" value="XM_007716340.1"/>
</dbReference>
<proteinExistence type="predicted"/>
<feature type="region of interest" description="Disordered" evidence="1">
    <location>
        <begin position="1"/>
        <end position="36"/>
    </location>
</feature>
<dbReference type="HOGENOM" id="CLU_2518543_0_0_1"/>
<dbReference type="AlphaFoldDB" id="W6YIR7"/>
<name>W6YIR7_COCC2</name>
<dbReference type="Proteomes" id="UP000053841">
    <property type="component" value="Unassembled WGS sequence"/>
</dbReference>
<reference evidence="2 3" key="1">
    <citation type="journal article" date="2013" name="PLoS Genet.">
        <title>Comparative genome structure, secondary metabolite, and effector coding capacity across Cochliobolus pathogens.</title>
        <authorList>
            <person name="Condon B.J."/>
            <person name="Leng Y."/>
            <person name="Wu D."/>
            <person name="Bushley K.E."/>
            <person name="Ohm R.A."/>
            <person name="Otillar R."/>
            <person name="Martin J."/>
            <person name="Schackwitz W."/>
            <person name="Grimwood J."/>
            <person name="MohdZainudin N."/>
            <person name="Xue C."/>
            <person name="Wang R."/>
            <person name="Manning V.A."/>
            <person name="Dhillon B."/>
            <person name="Tu Z.J."/>
            <person name="Steffenson B.J."/>
            <person name="Salamov A."/>
            <person name="Sun H."/>
            <person name="Lowry S."/>
            <person name="LaButti K."/>
            <person name="Han J."/>
            <person name="Copeland A."/>
            <person name="Lindquist E."/>
            <person name="Barry K."/>
            <person name="Schmutz J."/>
            <person name="Baker S.E."/>
            <person name="Ciuffetti L.M."/>
            <person name="Grigoriev I.V."/>
            <person name="Zhong S."/>
            <person name="Turgeon B.G."/>
        </authorList>
    </citation>
    <scope>NUCLEOTIDE SEQUENCE [LARGE SCALE GENOMIC DNA]</scope>
    <source>
        <strain evidence="2 3">26-R-13</strain>
    </source>
</reference>
<feature type="non-terminal residue" evidence="2">
    <location>
        <position position="1"/>
    </location>
</feature>
<protein>
    <submittedName>
        <fullName evidence="2">Uncharacterized protein</fullName>
    </submittedName>
</protein>
<evidence type="ECO:0000313" key="3">
    <source>
        <dbReference type="Proteomes" id="UP000053841"/>
    </source>
</evidence>